<name>A0ABV5IGQ5_9ACTN</name>
<evidence type="ECO:0000313" key="3">
    <source>
        <dbReference type="Proteomes" id="UP001589647"/>
    </source>
</evidence>
<evidence type="ECO:0000259" key="1">
    <source>
        <dbReference type="PROSITE" id="PS51464"/>
    </source>
</evidence>
<feature type="domain" description="SIS" evidence="1">
    <location>
        <begin position="32"/>
        <end position="192"/>
    </location>
</feature>
<reference evidence="2 3" key="1">
    <citation type="submission" date="2024-09" db="EMBL/GenBank/DDBJ databases">
        <authorList>
            <person name="Sun Q."/>
            <person name="Mori K."/>
        </authorList>
    </citation>
    <scope>NUCLEOTIDE SEQUENCE [LARGE SCALE GENOMIC DNA]</scope>
    <source>
        <strain evidence="2 3">CCM 3426</strain>
    </source>
</reference>
<dbReference type="SUPFAM" id="SSF53697">
    <property type="entry name" value="SIS domain"/>
    <property type="match status" value="1"/>
</dbReference>
<dbReference type="Proteomes" id="UP001589647">
    <property type="component" value="Unassembled WGS sequence"/>
</dbReference>
<dbReference type="RefSeq" id="WP_189649220.1">
    <property type="nucleotide sequence ID" value="NZ_BMRC01000009.1"/>
</dbReference>
<gene>
    <name evidence="2" type="ORF">ACFFV7_21190</name>
</gene>
<proteinExistence type="predicted"/>
<protein>
    <submittedName>
        <fullName evidence="2">SIS domain-containing protein</fullName>
    </submittedName>
</protein>
<keyword evidence="3" id="KW-1185">Reference proteome</keyword>
<dbReference type="InterPro" id="IPR035461">
    <property type="entry name" value="GmhA/DiaA"/>
</dbReference>
<dbReference type="PROSITE" id="PS51464">
    <property type="entry name" value="SIS"/>
    <property type="match status" value="1"/>
</dbReference>
<dbReference type="InterPro" id="IPR046348">
    <property type="entry name" value="SIS_dom_sf"/>
</dbReference>
<organism evidence="2 3">
    <name type="scientific">Nonomuraea spiralis</name>
    <dbReference type="NCBI Taxonomy" id="46182"/>
    <lineage>
        <taxon>Bacteria</taxon>
        <taxon>Bacillati</taxon>
        <taxon>Actinomycetota</taxon>
        <taxon>Actinomycetes</taxon>
        <taxon>Streptosporangiales</taxon>
        <taxon>Streptosporangiaceae</taxon>
        <taxon>Nonomuraea</taxon>
    </lineage>
</organism>
<dbReference type="EMBL" id="JBHMEI010000015">
    <property type="protein sequence ID" value="MFB9203719.1"/>
    <property type="molecule type" value="Genomic_DNA"/>
</dbReference>
<comment type="caution">
    <text evidence="2">The sequence shown here is derived from an EMBL/GenBank/DDBJ whole genome shotgun (WGS) entry which is preliminary data.</text>
</comment>
<dbReference type="Gene3D" id="3.40.50.10490">
    <property type="entry name" value="Glucose-6-phosphate isomerase like protein, domain 1"/>
    <property type="match status" value="1"/>
</dbReference>
<dbReference type="CDD" id="cd05006">
    <property type="entry name" value="SIS_GmhA"/>
    <property type="match status" value="1"/>
</dbReference>
<dbReference type="InterPro" id="IPR001347">
    <property type="entry name" value="SIS_dom"/>
</dbReference>
<evidence type="ECO:0000313" key="2">
    <source>
        <dbReference type="EMBL" id="MFB9203719.1"/>
    </source>
</evidence>
<dbReference type="PANTHER" id="PTHR30390">
    <property type="entry name" value="SEDOHEPTULOSE 7-PHOSPHATE ISOMERASE / DNAA INITIATOR-ASSOCIATING FACTOR FOR REPLICATION INITIATION"/>
    <property type="match status" value="1"/>
</dbReference>
<accession>A0ABV5IGQ5</accession>
<dbReference type="InterPro" id="IPR050099">
    <property type="entry name" value="SIS_GmhA/DiaA_subfam"/>
</dbReference>
<dbReference type="Pfam" id="PF13580">
    <property type="entry name" value="SIS_2"/>
    <property type="match status" value="1"/>
</dbReference>
<sequence length="194" mass="20175">MTPVSSAFDRRVAPGGALAEEAARIALVCRAMALRFADGGRLLVFGDGGGSADAQHVAVEFVHPVVVGKRALPALSLSHDAAHLTAVAGSLGFEEVYAAQVRLLATGKDIALGFSSGGRRAAVSRGLEAARERGLLTIALVGEAEDESGGGPVADHVLAARSGDPLVVREIHMTVYHLLWELVHVFLDQPEAAR</sequence>